<dbReference type="Proteomes" id="UP001595767">
    <property type="component" value="Unassembled WGS sequence"/>
</dbReference>
<evidence type="ECO:0000313" key="2">
    <source>
        <dbReference type="EMBL" id="MFC4126002.1"/>
    </source>
</evidence>
<reference evidence="3" key="1">
    <citation type="journal article" date="2019" name="Int. J. Syst. Evol. Microbiol.">
        <title>The Global Catalogue of Microorganisms (GCM) 10K type strain sequencing project: providing services to taxonomists for standard genome sequencing and annotation.</title>
        <authorList>
            <consortium name="The Broad Institute Genomics Platform"/>
            <consortium name="The Broad Institute Genome Sequencing Center for Infectious Disease"/>
            <person name="Wu L."/>
            <person name="Ma J."/>
        </authorList>
    </citation>
    <scope>NUCLEOTIDE SEQUENCE [LARGE SCALE GENOMIC DNA]</scope>
    <source>
        <strain evidence="3">CGMCC 4.7204</strain>
    </source>
</reference>
<accession>A0ABV8L535</accession>
<evidence type="ECO:0008006" key="4">
    <source>
        <dbReference type="Google" id="ProtNLM"/>
    </source>
</evidence>
<organism evidence="2 3">
    <name type="scientific">Nocardia rhizosphaerae</name>
    <dbReference type="NCBI Taxonomy" id="1691571"/>
    <lineage>
        <taxon>Bacteria</taxon>
        <taxon>Bacillati</taxon>
        <taxon>Actinomycetota</taxon>
        <taxon>Actinomycetes</taxon>
        <taxon>Mycobacteriales</taxon>
        <taxon>Nocardiaceae</taxon>
        <taxon>Nocardia</taxon>
    </lineage>
</organism>
<sequence length="170" mass="17997">MIVPPHKPEAPPMPEDIGTARQLWWAVSGLGVVYTFAGIATMTGQRDELSKQFLDEMHKTDPSFPAATVDLMVLAAFGLTAVVGIALAGVTLLIARQLGRGKPWARTVLTVVAVWLGMGAVATMFSFSGDAGLATMVAGGTTIVQGVLAVGAAYLSYRPESTKYFQLNRK</sequence>
<keyword evidence="1" id="KW-0812">Transmembrane</keyword>
<proteinExistence type="predicted"/>
<keyword evidence="1" id="KW-1133">Transmembrane helix</keyword>
<name>A0ABV8L535_9NOCA</name>
<comment type="caution">
    <text evidence="2">The sequence shown here is derived from an EMBL/GenBank/DDBJ whole genome shotgun (WGS) entry which is preliminary data.</text>
</comment>
<feature type="transmembrane region" description="Helical" evidence="1">
    <location>
        <begin position="107"/>
        <end position="127"/>
    </location>
</feature>
<keyword evidence="1" id="KW-0472">Membrane</keyword>
<gene>
    <name evidence="2" type="ORF">ACFOW8_13795</name>
</gene>
<feature type="transmembrane region" description="Helical" evidence="1">
    <location>
        <begin position="133"/>
        <end position="157"/>
    </location>
</feature>
<feature type="transmembrane region" description="Helical" evidence="1">
    <location>
        <begin position="23"/>
        <end position="44"/>
    </location>
</feature>
<dbReference type="RefSeq" id="WP_378550944.1">
    <property type="nucleotide sequence ID" value="NZ_JBHSBA010000006.1"/>
</dbReference>
<dbReference type="EMBL" id="JBHSBA010000006">
    <property type="protein sequence ID" value="MFC4126002.1"/>
    <property type="molecule type" value="Genomic_DNA"/>
</dbReference>
<keyword evidence="3" id="KW-1185">Reference proteome</keyword>
<feature type="transmembrane region" description="Helical" evidence="1">
    <location>
        <begin position="71"/>
        <end position="95"/>
    </location>
</feature>
<evidence type="ECO:0000256" key="1">
    <source>
        <dbReference type="SAM" id="Phobius"/>
    </source>
</evidence>
<evidence type="ECO:0000313" key="3">
    <source>
        <dbReference type="Proteomes" id="UP001595767"/>
    </source>
</evidence>
<protein>
    <recommendedName>
        <fullName evidence="4">Membrane protein (TIGR02234 family)</fullName>
    </recommendedName>
</protein>